<accession>A0A5P1FB19</accession>
<keyword evidence="6" id="KW-1185">Reference proteome</keyword>
<name>A0A5P1FB19_ASPOF</name>
<feature type="region of interest" description="Disordered" evidence="3">
    <location>
        <begin position="150"/>
        <end position="214"/>
    </location>
</feature>
<feature type="compositionally biased region" description="Low complexity" evidence="3">
    <location>
        <begin position="81"/>
        <end position="91"/>
    </location>
</feature>
<evidence type="ECO:0000256" key="3">
    <source>
        <dbReference type="SAM" id="MobiDB-lite"/>
    </source>
</evidence>
<feature type="compositionally biased region" description="Polar residues" evidence="3">
    <location>
        <begin position="186"/>
        <end position="195"/>
    </location>
</feature>
<feature type="compositionally biased region" description="Polar residues" evidence="3">
    <location>
        <begin position="24"/>
        <end position="40"/>
    </location>
</feature>
<organism evidence="5 6">
    <name type="scientific">Asparagus officinalis</name>
    <name type="common">Garden asparagus</name>
    <dbReference type="NCBI Taxonomy" id="4686"/>
    <lineage>
        <taxon>Eukaryota</taxon>
        <taxon>Viridiplantae</taxon>
        <taxon>Streptophyta</taxon>
        <taxon>Embryophyta</taxon>
        <taxon>Tracheophyta</taxon>
        <taxon>Spermatophyta</taxon>
        <taxon>Magnoliopsida</taxon>
        <taxon>Liliopsida</taxon>
        <taxon>Asparagales</taxon>
        <taxon>Asparagaceae</taxon>
        <taxon>Asparagoideae</taxon>
        <taxon>Asparagus</taxon>
    </lineage>
</organism>
<evidence type="ECO:0000313" key="6">
    <source>
        <dbReference type="Proteomes" id="UP000243459"/>
    </source>
</evidence>
<protein>
    <recommendedName>
        <fullName evidence="4">WRC domain-containing protein</fullName>
    </recommendedName>
</protein>
<dbReference type="Proteomes" id="UP000243459">
    <property type="component" value="Chromosome 3"/>
</dbReference>
<feature type="compositionally biased region" description="Basic and acidic residues" evidence="3">
    <location>
        <begin position="94"/>
        <end position="113"/>
    </location>
</feature>
<sequence length="243" mass="27043">MENSGNGIAANLPESRNLLHDQDANTSNPGNINATNSSPLPNILHVQVATGESTSNAVNGNASPLSHLLHDQENQEKNASNEEANAEGNQNIRNQEDKEISKEGKVDEKKILEEQLPMPEIGDPELKTSSEEETLPQALESKVSIEEINLEIPHKRGRGRPRKINSTAFASAENTEKQRKRRRLTETNPNEVASTSEHDSEPCHRRSSTGWTCRNYCVPGYKLCDYHRQMERERGKKAKNASS</sequence>
<dbReference type="AlphaFoldDB" id="A0A5P1FB19"/>
<feature type="compositionally biased region" description="Polar residues" evidence="3">
    <location>
        <begin position="50"/>
        <end position="64"/>
    </location>
</feature>
<comment type="caution">
    <text evidence="2">Lacks conserved residue(s) required for the propagation of feature annotation.</text>
</comment>
<keyword evidence="1" id="KW-0539">Nucleus</keyword>
<dbReference type="InterPro" id="IPR014977">
    <property type="entry name" value="WRC_dom"/>
</dbReference>
<feature type="compositionally biased region" description="Polar residues" evidence="3">
    <location>
        <begin position="164"/>
        <end position="173"/>
    </location>
</feature>
<proteinExistence type="predicted"/>
<reference evidence="6" key="1">
    <citation type="journal article" date="2017" name="Nat. Commun.">
        <title>The asparagus genome sheds light on the origin and evolution of a young Y chromosome.</title>
        <authorList>
            <person name="Harkess A."/>
            <person name="Zhou J."/>
            <person name="Xu C."/>
            <person name="Bowers J.E."/>
            <person name="Van der Hulst R."/>
            <person name="Ayyampalayam S."/>
            <person name="Mercati F."/>
            <person name="Riccardi P."/>
            <person name="McKain M.R."/>
            <person name="Kakrana A."/>
            <person name="Tang H."/>
            <person name="Ray J."/>
            <person name="Groenendijk J."/>
            <person name="Arikit S."/>
            <person name="Mathioni S.M."/>
            <person name="Nakano M."/>
            <person name="Shan H."/>
            <person name="Telgmann-Rauber A."/>
            <person name="Kanno A."/>
            <person name="Yue Z."/>
            <person name="Chen H."/>
            <person name="Li W."/>
            <person name="Chen Y."/>
            <person name="Xu X."/>
            <person name="Zhang Y."/>
            <person name="Luo S."/>
            <person name="Chen H."/>
            <person name="Gao J."/>
            <person name="Mao Z."/>
            <person name="Pires J.C."/>
            <person name="Luo M."/>
            <person name="Kudrna D."/>
            <person name="Wing R.A."/>
            <person name="Meyers B.C."/>
            <person name="Yi K."/>
            <person name="Kong H."/>
            <person name="Lavrijsen P."/>
            <person name="Sunseri F."/>
            <person name="Falavigna A."/>
            <person name="Ye Y."/>
            <person name="Leebens-Mack J.H."/>
            <person name="Chen G."/>
        </authorList>
    </citation>
    <scope>NUCLEOTIDE SEQUENCE [LARGE SCALE GENOMIC DNA]</scope>
    <source>
        <strain evidence="6">cv. DH0086</strain>
    </source>
</reference>
<dbReference type="PROSITE" id="PS51667">
    <property type="entry name" value="WRC"/>
    <property type="match status" value="1"/>
</dbReference>
<evidence type="ECO:0000313" key="5">
    <source>
        <dbReference type="EMBL" id="ONK75372.1"/>
    </source>
</evidence>
<gene>
    <name evidence="5" type="ORF">A4U43_C03F16140</name>
</gene>
<feature type="region of interest" description="Disordered" evidence="3">
    <location>
        <begin position="1"/>
        <end position="137"/>
    </location>
</feature>
<evidence type="ECO:0000256" key="1">
    <source>
        <dbReference type="ARBA" id="ARBA00023242"/>
    </source>
</evidence>
<evidence type="ECO:0000256" key="2">
    <source>
        <dbReference type="PROSITE-ProRule" id="PRU01002"/>
    </source>
</evidence>
<feature type="compositionally biased region" description="Basic and acidic residues" evidence="3">
    <location>
        <begin position="68"/>
        <end position="80"/>
    </location>
</feature>
<evidence type="ECO:0000259" key="4">
    <source>
        <dbReference type="PROSITE" id="PS51667"/>
    </source>
</evidence>
<feature type="domain" description="WRC" evidence="4">
    <location>
        <begin position="197"/>
        <end position="243"/>
    </location>
</feature>
<dbReference type="Gramene" id="ONK75372">
    <property type="protein sequence ID" value="ONK75372"/>
    <property type="gene ID" value="A4U43_C03F16140"/>
</dbReference>
<dbReference type="EMBL" id="CM007383">
    <property type="protein sequence ID" value="ONK75372.1"/>
    <property type="molecule type" value="Genomic_DNA"/>
</dbReference>